<evidence type="ECO:0000256" key="7">
    <source>
        <dbReference type="SAM" id="MobiDB-lite"/>
    </source>
</evidence>
<evidence type="ECO:0000256" key="3">
    <source>
        <dbReference type="ARBA" id="ARBA00022692"/>
    </source>
</evidence>
<name>A0AAN8K616_PATCE</name>
<feature type="transmembrane region" description="Helical" evidence="8">
    <location>
        <begin position="127"/>
        <end position="148"/>
    </location>
</feature>
<keyword evidence="5 8" id="KW-0472">Membrane</keyword>
<comment type="subcellular location">
    <subcellularLocation>
        <location evidence="1">Membrane</location>
        <topology evidence="1">Multi-pass membrane protein</topology>
    </subcellularLocation>
</comment>
<keyword evidence="6" id="KW-0325">Glycoprotein</keyword>
<dbReference type="FunFam" id="1.20.1250.20:FF:000290">
    <property type="entry name" value="Unc-93 homolog A"/>
    <property type="match status" value="1"/>
</dbReference>
<gene>
    <name evidence="9" type="ORF">SNE40_007493</name>
</gene>
<comment type="similarity">
    <text evidence="2">Belongs to the unc-93 family.</text>
</comment>
<evidence type="ECO:0000256" key="8">
    <source>
        <dbReference type="SAM" id="Phobius"/>
    </source>
</evidence>
<feature type="transmembrane region" description="Helical" evidence="8">
    <location>
        <begin position="168"/>
        <end position="190"/>
    </location>
</feature>
<keyword evidence="10" id="KW-1185">Reference proteome</keyword>
<dbReference type="SUPFAM" id="SSF103473">
    <property type="entry name" value="MFS general substrate transporter"/>
    <property type="match status" value="1"/>
</dbReference>
<evidence type="ECO:0000256" key="5">
    <source>
        <dbReference type="ARBA" id="ARBA00023136"/>
    </source>
</evidence>
<feature type="transmembrane region" description="Helical" evidence="8">
    <location>
        <begin position="211"/>
        <end position="231"/>
    </location>
</feature>
<protein>
    <recommendedName>
        <fullName evidence="11">UNC93-like protein</fullName>
    </recommendedName>
</protein>
<sequence>MTDKDLSDLDSTDEETPKKDQTNDNDDKINNKETTDNIIESEKNKNMNDTEKSSETDSVGKSKNILTTENNNDLDDTEDDNQIEDESDTQAPEKDTKLDAMELEEKSKDVETGTQADISFPMTRFQILKNLAVVSLGFFCLFTAFISISNLQTSLNIDDGVGPGSLSIIYGALVLSCMFLPPFIIAHLGCKWTIPLSMIGYVLYMGANMHAIWALMAPAAVLLGLGAAPLWSAKCTYLTQTGVWYAQMTGQSKDAVINRFFGIFFMTFQASQISGNLVSSLVFSQNNTDLNLSNDMLQRCGANFDPRIHSNNTNLVRPDADKVYIVCGVYLGFAVLAAIIVILLLDKLPIEKDKDAKPSFSLLISTFRHLATSPAQMLLIPLTVYSGAEQAFFAGDFTRSYVTCSLGIWNVGYIAICYGIVDAFCCYTFGRLVQYVGHIPFFILAAILHGCAQVVMLLWTPDPSVIYVYYVLAALWGMGDAVIQTQINALYGLLFTDNTEAAFANYRLWESVGFIFSFAYNDYIPTYIKLYVCMGALSVGMAGYSAVEFLQRNKSSKSYNISD</sequence>
<dbReference type="PANTHER" id="PTHR19444:SF13">
    <property type="entry name" value="PROTEIN UNC-93 HOMOLOG A"/>
    <property type="match status" value="1"/>
</dbReference>
<keyword evidence="3 8" id="KW-0812">Transmembrane</keyword>
<accession>A0AAN8K616</accession>
<feature type="compositionally biased region" description="Basic and acidic residues" evidence="7">
    <location>
        <begin position="15"/>
        <end position="60"/>
    </location>
</feature>
<organism evidence="9 10">
    <name type="scientific">Patella caerulea</name>
    <name type="common">Rayed Mediterranean limpet</name>
    <dbReference type="NCBI Taxonomy" id="87958"/>
    <lineage>
        <taxon>Eukaryota</taxon>
        <taxon>Metazoa</taxon>
        <taxon>Spiralia</taxon>
        <taxon>Lophotrochozoa</taxon>
        <taxon>Mollusca</taxon>
        <taxon>Gastropoda</taxon>
        <taxon>Patellogastropoda</taxon>
        <taxon>Patelloidea</taxon>
        <taxon>Patellidae</taxon>
        <taxon>Patella</taxon>
    </lineage>
</organism>
<feature type="transmembrane region" description="Helical" evidence="8">
    <location>
        <begin position="465"/>
        <end position="483"/>
    </location>
</feature>
<evidence type="ECO:0000313" key="9">
    <source>
        <dbReference type="EMBL" id="KAK6185209.1"/>
    </source>
</evidence>
<evidence type="ECO:0000313" key="10">
    <source>
        <dbReference type="Proteomes" id="UP001347796"/>
    </source>
</evidence>
<evidence type="ECO:0000256" key="4">
    <source>
        <dbReference type="ARBA" id="ARBA00022989"/>
    </source>
</evidence>
<comment type="caution">
    <text evidence="9">The sequence shown here is derived from an EMBL/GenBank/DDBJ whole genome shotgun (WGS) entry which is preliminary data.</text>
</comment>
<feature type="transmembrane region" description="Helical" evidence="8">
    <location>
        <begin position="323"/>
        <end position="345"/>
    </location>
</feature>
<dbReference type="Pfam" id="PF05978">
    <property type="entry name" value="UNC-93"/>
    <property type="match status" value="1"/>
</dbReference>
<dbReference type="InterPro" id="IPR051951">
    <property type="entry name" value="UNC-93_regulatory"/>
</dbReference>
<dbReference type="PANTHER" id="PTHR19444">
    <property type="entry name" value="UNC-93 RELATED"/>
    <property type="match status" value="1"/>
</dbReference>
<dbReference type="AlphaFoldDB" id="A0AAN8K616"/>
<dbReference type="InterPro" id="IPR010291">
    <property type="entry name" value="Ion_channel_UNC-93"/>
</dbReference>
<keyword evidence="4 8" id="KW-1133">Transmembrane helix</keyword>
<dbReference type="GO" id="GO:0016020">
    <property type="term" value="C:membrane"/>
    <property type="evidence" value="ECO:0007669"/>
    <property type="project" value="UniProtKB-SubCell"/>
</dbReference>
<reference evidence="9 10" key="1">
    <citation type="submission" date="2024-01" db="EMBL/GenBank/DDBJ databases">
        <title>The genome of the rayed Mediterranean limpet Patella caerulea (Linnaeus, 1758).</title>
        <authorList>
            <person name="Anh-Thu Weber A."/>
            <person name="Halstead-Nussloch G."/>
        </authorList>
    </citation>
    <scope>NUCLEOTIDE SEQUENCE [LARGE SCALE GENOMIC DNA]</scope>
    <source>
        <strain evidence="9">AATW-2023a</strain>
        <tissue evidence="9">Whole specimen</tissue>
    </source>
</reference>
<dbReference type="Gene3D" id="1.20.1250.20">
    <property type="entry name" value="MFS general substrate transporter like domains"/>
    <property type="match status" value="2"/>
</dbReference>
<feature type="transmembrane region" description="Helical" evidence="8">
    <location>
        <begin position="441"/>
        <end position="459"/>
    </location>
</feature>
<evidence type="ECO:0000256" key="2">
    <source>
        <dbReference type="ARBA" id="ARBA00009172"/>
    </source>
</evidence>
<dbReference type="InterPro" id="IPR036259">
    <property type="entry name" value="MFS_trans_sf"/>
</dbReference>
<feature type="transmembrane region" description="Helical" evidence="8">
    <location>
        <begin position="527"/>
        <end position="547"/>
    </location>
</feature>
<feature type="region of interest" description="Disordered" evidence="7">
    <location>
        <begin position="1"/>
        <end position="97"/>
    </location>
</feature>
<feature type="compositionally biased region" description="Acidic residues" evidence="7">
    <location>
        <begin position="72"/>
        <end position="88"/>
    </location>
</feature>
<proteinExistence type="inferred from homology"/>
<evidence type="ECO:0000256" key="1">
    <source>
        <dbReference type="ARBA" id="ARBA00004141"/>
    </source>
</evidence>
<feature type="transmembrane region" description="Helical" evidence="8">
    <location>
        <begin position="408"/>
        <end position="429"/>
    </location>
</feature>
<dbReference type="Proteomes" id="UP001347796">
    <property type="component" value="Unassembled WGS sequence"/>
</dbReference>
<dbReference type="CDD" id="cd17406">
    <property type="entry name" value="MFS_unc93A_like"/>
    <property type="match status" value="1"/>
</dbReference>
<evidence type="ECO:0000256" key="6">
    <source>
        <dbReference type="ARBA" id="ARBA00023180"/>
    </source>
</evidence>
<dbReference type="EMBL" id="JAZGQO010000006">
    <property type="protein sequence ID" value="KAK6185209.1"/>
    <property type="molecule type" value="Genomic_DNA"/>
</dbReference>
<evidence type="ECO:0008006" key="11">
    <source>
        <dbReference type="Google" id="ProtNLM"/>
    </source>
</evidence>